<dbReference type="GO" id="GO:0005576">
    <property type="term" value="C:extracellular region"/>
    <property type="evidence" value="ECO:0007669"/>
    <property type="project" value="UniProtKB-SubCell"/>
</dbReference>
<comment type="similarity">
    <text evidence="2">Belongs to the 7B2 family.</text>
</comment>
<dbReference type="AlphaFoldDB" id="A0A9N9TAD7"/>
<evidence type="ECO:0000256" key="6">
    <source>
        <dbReference type="ARBA" id="ARBA00022729"/>
    </source>
</evidence>
<sequence>MLVLAFFSEHGCIEMFENTASFSRRYQASQNCMCDTEHMFECPTSNDISDDNSIDMFDGYHFNKMLQQSAKLKQLFMQKNLYAKKDLQIKVIGK</sequence>
<dbReference type="OrthoDB" id="9922675at2759"/>
<evidence type="ECO:0000256" key="8">
    <source>
        <dbReference type="ARBA" id="ARBA00023186"/>
    </source>
</evidence>
<dbReference type="InterPro" id="IPR007945">
    <property type="entry name" value="Secretogranin_V"/>
</dbReference>
<dbReference type="Proteomes" id="UP001153709">
    <property type="component" value="Chromosome 7"/>
</dbReference>
<dbReference type="PANTHER" id="PTHR12738">
    <property type="entry name" value="NEUROENDOCRINE PROTEIN 7B2"/>
    <property type="match status" value="1"/>
</dbReference>
<organism evidence="9 10">
    <name type="scientific">Diabrotica balteata</name>
    <name type="common">Banded cucumber beetle</name>
    <dbReference type="NCBI Taxonomy" id="107213"/>
    <lineage>
        <taxon>Eukaryota</taxon>
        <taxon>Metazoa</taxon>
        <taxon>Ecdysozoa</taxon>
        <taxon>Arthropoda</taxon>
        <taxon>Hexapoda</taxon>
        <taxon>Insecta</taxon>
        <taxon>Pterygota</taxon>
        <taxon>Neoptera</taxon>
        <taxon>Endopterygota</taxon>
        <taxon>Coleoptera</taxon>
        <taxon>Polyphaga</taxon>
        <taxon>Cucujiformia</taxon>
        <taxon>Chrysomeloidea</taxon>
        <taxon>Chrysomelidae</taxon>
        <taxon>Galerucinae</taxon>
        <taxon>Diabroticina</taxon>
        <taxon>Diabroticites</taxon>
        <taxon>Diabrotica</taxon>
    </lineage>
</organism>
<protein>
    <recommendedName>
        <fullName evidence="3">Neuroendocrine protein 7B2</fullName>
    </recommendedName>
</protein>
<keyword evidence="6" id="KW-0732">Signal</keyword>
<keyword evidence="7" id="KW-1015">Disulfide bond</keyword>
<evidence type="ECO:0000256" key="2">
    <source>
        <dbReference type="ARBA" id="ARBA00006348"/>
    </source>
</evidence>
<keyword evidence="5" id="KW-0964">Secreted</keyword>
<dbReference type="Pfam" id="PF05281">
    <property type="entry name" value="Secretogranin_V"/>
    <property type="match status" value="1"/>
</dbReference>
<proteinExistence type="inferred from homology"/>
<evidence type="ECO:0000256" key="1">
    <source>
        <dbReference type="ARBA" id="ARBA00004613"/>
    </source>
</evidence>
<dbReference type="GO" id="GO:0046883">
    <property type="term" value="P:regulation of hormone secretion"/>
    <property type="evidence" value="ECO:0007669"/>
    <property type="project" value="TreeGrafter"/>
</dbReference>
<keyword evidence="10" id="KW-1185">Reference proteome</keyword>
<dbReference type="GO" id="GO:0030141">
    <property type="term" value="C:secretory granule"/>
    <property type="evidence" value="ECO:0007669"/>
    <property type="project" value="InterPro"/>
</dbReference>
<evidence type="ECO:0000313" key="9">
    <source>
        <dbReference type="EMBL" id="CAG9837557.1"/>
    </source>
</evidence>
<evidence type="ECO:0000256" key="3">
    <source>
        <dbReference type="ARBA" id="ARBA00019589"/>
    </source>
</evidence>
<evidence type="ECO:0000256" key="5">
    <source>
        <dbReference type="ARBA" id="ARBA00022525"/>
    </source>
</evidence>
<evidence type="ECO:0000313" key="10">
    <source>
        <dbReference type="Proteomes" id="UP001153709"/>
    </source>
</evidence>
<gene>
    <name evidence="9" type="ORF">DIABBA_LOCUS10526</name>
</gene>
<keyword evidence="4" id="KW-0813">Transport</keyword>
<accession>A0A9N9TAD7</accession>
<comment type="subcellular location">
    <subcellularLocation>
        <location evidence="1">Secreted</location>
    </subcellularLocation>
</comment>
<name>A0A9N9TAD7_DIABA</name>
<dbReference type="GO" id="GO:0007218">
    <property type="term" value="P:neuropeptide signaling pathway"/>
    <property type="evidence" value="ECO:0007669"/>
    <property type="project" value="InterPro"/>
</dbReference>
<keyword evidence="8" id="KW-0143">Chaperone</keyword>
<dbReference type="GO" id="GO:0030234">
    <property type="term" value="F:enzyme regulator activity"/>
    <property type="evidence" value="ECO:0007669"/>
    <property type="project" value="TreeGrafter"/>
</dbReference>
<dbReference type="PANTHER" id="PTHR12738:SF0">
    <property type="entry name" value="NEUROENDOCRINE PROTEIN 7B2"/>
    <property type="match status" value="1"/>
</dbReference>
<reference evidence="9" key="1">
    <citation type="submission" date="2022-01" db="EMBL/GenBank/DDBJ databases">
        <authorList>
            <person name="King R."/>
        </authorList>
    </citation>
    <scope>NUCLEOTIDE SEQUENCE</scope>
</reference>
<evidence type="ECO:0000256" key="7">
    <source>
        <dbReference type="ARBA" id="ARBA00023157"/>
    </source>
</evidence>
<evidence type="ECO:0000256" key="4">
    <source>
        <dbReference type="ARBA" id="ARBA00022448"/>
    </source>
</evidence>
<dbReference type="EMBL" id="OU898282">
    <property type="protein sequence ID" value="CAG9837557.1"/>
    <property type="molecule type" value="Genomic_DNA"/>
</dbReference>